<dbReference type="RefSeq" id="WP_188785312.1">
    <property type="nucleotide sequence ID" value="NZ_BMNI01000016.1"/>
</dbReference>
<evidence type="ECO:0000259" key="1">
    <source>
        <dbReference type="Pfam" id="PF22522"/>
    </source>
</evidence>
<evidence type="ECO:0000313" key="3">
    <source>
        <dbReference type="Proteomes" id="UP000655410"/>
    </source>
</evidence>
<organism evidence="2 3">
    <name type="scientific">Nocardioides phosphati</name>
    <dbReference type="NCBI Taxonomy" id="1867775"/>
    <lineage>
        <taxon>Bacteria</taxon>
        <taxon>Bacillati</taxon>
        <taxon>Actinomycetota</taxon>
        <taxon>Actinomycetes</taxon>
        <taxon>Propionibacteriales</taxon>
        <taxon>Nocardioidaceae</taxon>
        <taxon>Nocardioides</taxon>
    </lineage>
</organism>
<proteinExistence type="predicted"/>
<dbReference type="Pfam" id="PF22522">
    <property type="entry name" value="DUF6998"/>
    <property type="match status" value="1"/>
</dbReference>
<dbReference type="Proteomes" id="UP000655410">
    <property type="component" value="Unassembled WGS sequence"/>
</dbReference>
<protein>
    <recommendedName>
        <fullName evidence="1">DUF6998 domain-containing protein</fullName>
    </recommendedName>
</protein>
<name>A0ABQ2NFG0_9ACTN</name>
<dbReference type="InterPro" id="IPR054267">
    <property type="entry name" value="DUF6998"/>
</dbReference>
<comment type="caution">
    <text evidence="2">The sequence shown here is derived from an EMBL/GenBank/DDBJ whole genome shotgun (WGS) entry which is preliminary data.</text>
</comment>
<evidence type="ECO:0000313" key="2">
    <source>
        <dbReference type="EMBL" id="GGO94052.1"/>
    </source>
</evidence>
<keyword evidence="3" id="KW-1185">Reference proteome</keyword>
<dbReference type="EMBL" id="BMNI01000016">
    <property type="protein sequence ID" value="GGO94052.1"/>
    <property type="molecule type" value="Genomic_DNA"/>
</dbReference>
<accession>A0ABQ2NFG0</accession>
<reference evidence="3" key="1">
    <citation type="journal article" date="2019" name="Int. J. Syst. Evol. Microbiol.">
        <title>The Global Catalogue of Microorganisms (GCM) 10K type strain sequencing project: providing services to taxonomists for standard genome sequencing and annotation.</title>
        <authorList>
            <consortium name="The Broad Institute Genomics Platform"/>
            <consortium name="The Broad Institute Genome Sequencing Center for Infectious Disease"/>
            <person name="Wu L."/>
            <person name="Ma J."/>
        </authorList>
    </citation>
    <scope>NUCLEOTIDE SEQUENCE [LARGE SCALE GENOMIC DNA]</scope>
    <source>
        <strain evidence="3">CGMCC 4.7371</strain>
    </source>
</reference>
<gene>
    <name evidence="2" type="ORF">GCM10011584_34200</name>
</gene>
<feature type="domain" description="DUF6998" evidence="1">
    <location>
        <begin position="11"/>
        <end position="146"/>
    </location>
</feature>
<sequence>MSTEIAGLVTRLYEIVAELEALHEGRHFTPDGHLVGSIGEVLAAAMFGLELMPASNKSYDAKLGDQTVEIKATQGNGISLQAHFDTLPDFLVALRIERDGSANVIYNGPAAPVWEAAGEAAKNGQRRIGISRLRALQEAIPEAQRLSPVLQTTPPI</sequence>